<dbReference type="OrthoDB" id="5737496at2"/>
<dbReference type="AlphaFoldDB" id="A0A1M5E582"/>
<evidence type="ECO:0008006" key="3">
    <source>
        <dbReference type="Google" id="ProtNLM"/>
    </source>
</evidence>
<dbReference type="Proteomes" id="UP000184144">
    <property type="component" value="Unassembled WGS sequence"/>
</dbReference>
<protein>
    <recommendedName>
        <fullName evidence="3">DUF4275 family protein</fullName>
    </recommendedName>
</protein>
<organism evidence="1 2">
    <name type="scientific">Litoreibacter ascidiaceicola</name>
    <dbReference type="NCBI Taxonomy" id="1486859"/>
    <lineage>
        <taxon>Bacteria</taxon>
        <taxon>Pseudomonadati</taxon>
        <taxon>Pseudomonadota</taxon>
        <taxon>Alphaproteobacteria</taxon>
        <taxon>Rhodobacterales</taxon>
        <taxon>Roseobacteraceae</taxon>
        <taxon>Litoreibacter</taxon>
    </lineage>
</organism>
<proteinExistence type="predicted"/>
<dbReference type="EMBL" id="FQUV01000011">
    <property type="protein sequence ID" value="SHF74393.1"/>
    <property type="molecule type" value="Genomic_DNA"/>
</dbReference>
<keyword evidence="2" id="KW-1185">Reference proteome</keyword>
<evidence type="ECO:0000313" key="1">
    <source>
        <dbReference type="EMBL" id="SHF74393.1"/>
    </source>
</evidence>
<evidence type="ECO:0000313" key="2">
    <source>
        <dbReference type="Proteomes" id="UP000184144"/>
    </source>
</evidence>
<dbReference type="RefSeq" id="WP_073146091.1">
    <property type="nucleotide sequence ID" value="NZ_FQUV01000011.1"/>
</dbReference>
<dbReference type="Pfam" id="PF14101">
    <property type="entry name" value="DUF4275"/>
    <property type="match status" value="1"/>
</dbReference>
<reference evidence="2" key="1">
    <citation type="submission" date="2016-11" db="EMBL/GenBank/DDBJ databases">
        <authorList>
            <person name="Varghese N."/>
            <person name="Submissions S."/>
        </authorList>
    </citation>
    <scope>NUCLEOTIDE SEQUENCE [LARGE SCALE GENOMIC DNA]</scope>
    <source>
        <strain evidence="2">DSM 100566</strain>
    </source>
</reference>
<dbReference type="InterPro" id="IPR025454">
    <property type="entry name" value="DUF4275"/>
</dbReference>
<name>A0A1M5E582_9RHOB</name>
<gene>
    <name evidence="1" type="ORF">SAMN05444273_11128</name>
</gene>
<sequence length="144" mass="16867">MSLKKIQIESLLSEHEVDFSPVQSNESEQFKRLWLVAYAARVKKETGVWIHNRFRWHGFSYGFQSAVSGSDALTAYQSQWQAPYVIFDEEDTWAYHCTSEKYPDLTSSRADIYVAHHNMKWTMVFTHEQPHIGPYLAFKSKNVD</sequence>
<accession>A0A1M5E582</accession>